<reference evidence="8 9" key="1">
    <citation type="journal article" date="2019" name="Int. J. Syst. Evol. Microbiol.">
        <title>The Global Catalogue of Microorganisms (GCM) 10K type strain sequencing project: providing services to taxonomists for standard genome sequencing and annotation.</title>
        <authorList>
            <consortium name="The Broad Institute Genomics Platform"/>
            <consortium name="The Broad Institute Genome Sequencing Center for Infectious Disease"/>
            <person name="Wu L."/>
            <person name="Ma J."/>
        </authorList>
    </citation>
    <scope>NUCLEOTIDE SEQUENCE [LARGE SCALE GENOMIC DNA]</scope>
    <source>
        <strain evidence="8 9">JCM 14718</strain>
    </source>
</reference>
<protein>
    <submittedName>
        <fullName evidence="8">Cytochrome P450</fullName>
    </submittedName>
</protein>
<dbReference type="PANTHER" id="PTHR46696">
    <property type="entry name" value="P450, PUTATIVE (EUROFUNG)-RELATED"/>
    <property type="match status" value="1"/>
</dbReference>
<dbReference type="Pfam" id="PF00067">
    <property type="entry name" value="p450"/>
    <property type="match status" value="1"/>
</dbReference>
<dbReference type="PRINTS" id="PR00359">
    <property type="entry name" value="BP450"/>
</dbReference>
<gene>
    <name evidence="8" type="ORF">GCM10009765_65530</name>
</gene>
<evidence type="ECO:0000256" key="1">
    <source>
        <dbReference type="ARBA" id="ARBA00010617"/>
    </source>
</evidence>
<keyword evidence="9" id="KW-1185">Reference proteome</keyword>
<sequence length="401" mass="43846">MTATEELPQLPFAHGDTVLDVPPTYLALMRAEQPIARVRTAVGDLAWSVTRYDEVRTLLADPRLGRSHPEPEKASRFTESAILGGPLGDYATEKQEHVRLRRVLTPAFSARRMTALRPRVARLVAELLDRIADQGPPADLHEELAFSLPVLVICELLGVPATDRAKFRVWSTKMASMLDGESAQDALAEFSAYMRDLIERKREDPAQDVISDVIAADEEWHFGIDEMTFLAVALLFAGHETTMARIDMGTVLLLSNPAQAAALRDDPSLVPTAVEEILRMTVGGQSGGVTRYAHADIEISGMTIPAGDAVLLSTDAGNRDTSAFPEPDTFDIARHSTTAHLTFGHGPHFCIGASLARIELQEVFSVLLQRFPTLRLAVPLESLQARTETTTAGLRALPVTW</sequence>
<dbReference type="InterPro" id="IPR001128">
    <property type="entry name" value="Cyt_P450"/>
</dbReference>
<dbReference type="PROSITE" id="PS00086">
    <property type="entry name" value="CYTOCHROME_P450"/>
    <property type="match status" value="1"/>
</dbReference>
<dbReference type="CDD" id="cd11031">
    <property type="entry name" value="Cyp158A-like"/>
    <property type="match status" value="1"/>
</dbReference>
<evidence type="ECO:0000256" key="4">
    <source>
        <dbReference type="ARBA" id="ARBA00023002"/>
    </source>
</evidence>
<keyword evidence="4 7" id="KW-0560">Oxidoreductase</keyword>
<organism evidence="8 9">
    <name type="scientific">Fodinicola feengrottensis</name>
    <dbReference type="NCBI Taxonomy" id="435914"/>
    <lineage>
        <taxon>Bacteria</taxon>
        <taxon>Bacillati</taxon>
        <taxon>Actinomycetota</taxon>
        <taxon>Actinomycetes</taxon>
        <taxon>Mycobacteriales</taxon>
        <taxon>Fodinicola</taxon>
    </lineage>
</organism>
<comment type="caution">
    <text evidence="8">The sequence shown here is derived from an EMBL/GenBank/DDBJ whole genome shotgun (WGS) entry which is preliminary data.</text>
</comment>
<evidence type="ECO:0000256" key="3">
    <source>
        <dbReference type="ARBA" id="ARBA00022723"/>
    </source>
</evidence>
<dbReference type="Proteomes" id="UP001500618">
    <property type="component" value="Unassembled WGS sequence"/>
</dbReference>
<dbReference type="InterPro" id="IPR036396">
    <property type="entry name" value="Cyt_P450_sf"/>
</dbReference>
<keyword evidence="6 7" id="KW-0503">Monooxygenase</keyword>
<keyword evidence="5 7" id="KW-0408">Iron</keyword>
<proteinExistence type="inferred from homology"/>
<evidence type="ECO:0000256" key="6">
    <source>
        <dbReference type="ARBA" id="ARBA00023033"/>
    </source>
</evidence>
<dbReference type="EMBL" id="BAAANY010000031">
    <property type="protein sequence ID" value="GAA1706988.1"/>
    <property type="molecule type" value="Genomic_DNA"/>
</dbReference>
<accession>A0ABN2IKS4</accession>
<evidence type="ECO:0000256" key="7">
    <source>
        <dbReference type="RuleBase" id="RU000461"/>
    </source>
</evidence>
<dbReference type="Gene3D" id="1.10.630.10">
    <property type="entry name" value="Cytochrome P450"/>
    <property type="match status" value="1"/>
</dbReference>
<keyword evidence="2 7" id="KW-0349">Heme</keyword>
<name>A0ABN2IKS4_9ACTN</name>
<evidence type="ECO:0000313" key="9">
    <source>
        <dbReference type="Proteomes" id="UP001500618"/>
    </source>
</evidence>
<comment type="similarity">
    <text evidence="1 7">Belongs to the cytochrome P450 family.</text>
</comment>
<evidence type="ECO:0000256" key="5">
    <source>
        <dbReference type="ARBA" id="ARBA00023004"/>
    </source>
</evidence>
<dbReference type="PRINTS" id="PR00385">
    <property type="entry name" value="P450"/>
</dbReference>
<dbReference type="RefSeq" id="WP_344314087.1">
    <property type="nucleotide sequence ID" value="NZ_BAAANY010000031.1"/>
</dbReference>
<evidence type="ECO:0000256" key="2">
    <source>
        <dbReference type="ARBA" id="ARBA00022617"/>
    </source>
</evidence>
<dbReference type="InterPro" id="IPR017972">
    <property type="entry name" value="Cyt_P450_CS"/>
</dbReference>
<dbReference type="InterPro" id="IPR002397">
    <property type="entry name" value="Cyt_P450_B"/>
</dbReference>
<dbReference type="PANTHER" id="PTHR46696:SF6">
    <property type="entry name" value="P450, PUTATIVE (EUROFUNG)-RELATED"/>
    <property type="match status" value="1"/>
</dbReference>
<keyword evidence="3 7" id="KW-0479">Metal-binding</keyword>
<evidence type="ECO:0000313" key="8">
    <source>
        <dbReference type="EMBL" id="GAA1706988.1"/>
    </source>
</evidence>
<dbReference type="SUPFAM" id="SSF48264">
    <property type="entry name" value="Cytochrome P450"/>
    <property type="match status" value="1"/>
</dbReference>